<dbReference type="Proteomes" id="UP000250321">
    <property type="component" value="Unassembled WGS sequence"/>
</dbReference>
<accession>A0A314Y6F6</accession>
<organism evidence="1 2">
    <name type="scientific">Prunus yedoensis var. nudiflora</name>
    <dbReference type="NCBI Taxonomy" id="2094558"/>
    <lineage>
        <taxon>Eukaryota</taxon>
        <taxon>Viridiplantae</taxon>
        <taxon>Streptophyta</taxon>
        <taxon>Embryophyta</taxon>
        <taxon>Tracheophyta</taxon>
        <taxon>Spermatophyta</taxon>
        <taxon>Magnoliopsida</taxon>
        <taxon>eudicotyledons</taxon>
        <taxon>Gunneridae</taxon>
        <taxon>Pentapetalae</taxon>
        <taxon>rosids</taxon>
        <taxon>fabids</taxon>
        <taxon>Rosales</taxon>
        <taxon>Rosaceae</taxon>
        <taxon>Amygdaloideae</taxon>
        <taxon>Amygdaleae</taxon>
        <taxon>Prunus</taxon>
    </lineage>
</organism>
<dbReference type="EMBL" id="PJQY01001598">
    <property type="protein sequence ID" value="PQQ01110.1"/>
    <property type="molecule type" value="Genomic_DNA"/>
</dbReference>
<evidence type="ECO:0000313" key="1">
    <source>
        <dbReference type="EMBL" id="PQQ01110.1"/>
    </source>
</evidence>
<protein>
    <submittedName>
        <fullName evidence="1">Uncharacterized protein</fullName>
    </submittedName>
</protein>
<evidence type="ECO:0000313" key="2">
    <source>
        <dbReference type="Proteomes" id="UP000250321"/>
    </source>
</evidence>
<reference evidence="1 2" key="1">
    <citation type="submission" date="2018-02" db="EMBL/GenBank/DDBJ databases">
        <title>Draft genome of wild Prunus yedoensis var. nudiflora.</title>
        <authorList>
            <person name="Baek S."/>
            <person name="Kim J.-H."/>
            <person name="Choi K."/>
            <person name="Kim G.-B."/>
            <person name="Cho A."/>
            <person name="Jang H."/>
            <person name="Shin C.-H."/>
            <person name="Yu H.-J."/>
            <person name="Mun J.-H."/>
        </authorList>
    </citation>
    <scope>NUCLEOTIDE SEQUENCE [LARGE SCALE GENOMIC DNA]</scope>
    <source>
        <strain evidence="2">cv. Jeju island</strain>
        <tissue evidence="1">Leaf</tissue>
    </source>
</reference>
<sequence length="63" mass="7001">MLGRGGFSSCSPWRPSHNTWASKVGPREFKSGGRYFSRRSRSLAGGMFVEFPILVQRGAKPNI</sequence>
<dbReference type="AlphaFoldDB" id="A0A314Y6F6"/>
<gene>
    <name evidence="1" type="ORF">Pyn_06589</name>
</gene>
<proteinExistence type="predicted"/>
<keyword evidence="2" id="KW-1185">Reference proteome</keyword>
<comment type="caution">
    <text evidence="1">The sequence shown here is derived from an EMBL/GenBank/DDBJ whole genome shotgun (WGS) entry which is preliminary data.</text>
</comment>
<name>A0A314Y6F6_PRUYE</name>